<sequence>MQWLTRLQPRGGEWSYDQLHELSASTPVLLAQAFETLGRQATAWAVEASSHASTSFFERERVRGLPASTTGRARQATERALMTMLMSMREGKSAFRSGLPEEFVDIIRADVRHGIPLDALMNRVWSVHSMAKDILVESLREVVEPTEFPQVMRSVGDAAFDFANDFVRHVSTAYDAEQRAWRGRRGEEQFQIAEAVALGSDAASDSDGVLPAHWSGWHVYAVSWIEDPGFAKKYDTELAEFTAAVATMLDASNVFIFERDGFTHLWWNVEARASKPEVQAILGVERPDWLRLAVGPAARGVEGFRDTYGAAVQVADIRAYNTVDTVFFSDEVGHLLLMLADHGRAARFVRRELGGLASTEPRVVEIRETVRLYLSSGNSRLAVANALHLAPNTIAYRVGQANELLPQPVSERPTTILLALQLLYLVPNLIAEAGE</sequence>
<evidence type="ECO:0008006" key="5">
    <source>
        <dbReference type="Google" id="ProtNLM"/>
    </source>
</evidence>
<evidence type="ECO:0000259" key="2">
    <source>
        <dbReference type="Pfam" id="PF14361"/>
    </source>
</evidence>
<dbReference type="Pfam" id="PF14361">
    <property type="entry name" value="RsbRD_N"/>
    <property type="match status" value="1"/>
</dbReference>
<dbReference type="InterPro" id="IPR042070">
    <property type="entry name" value="PucR_C-HTH_sf"/>
</dbReference>
<reference evidence="3" key="2">
    <citation type="submission" date="2020-09" db="EMBL/GenBank/DDBJ databases">
        <authorList>
            <person name="Sun Q."/>
            <person name="Zhou Y."/>
        </authorList>
    </citation>
    <scope>NUCLEOTIDE SEQUENCE</scope>
    <source>
        <strain evidence="3">CGMCC 1.15152</strain>
    </source>
</reference>
<dbReference type="Proteomes" id="UP000633205">
    <property type="component" value="Unassembled WGS sequence"/>
</dbReference>
<gene>
    <name evidence="3" type="ORF">GCM10010915_03670</name>
</gene>
<reference evidence="3" key="1">
    <citation type="journal article" date="2014" name="Int. J. Syst. Evol. Microbiol.">
        <title>Complete genome sequence of Corynebacterium casei LMG S-19264T (=DSM 44701T), isolated from a smear-ripened cheese.</title>
        <authorList>
            <consortium name="US DOE Joint Genome Institute (JGI-PGF)"/>
            <person name="Walter F."/>
            <person name="Albersmeier A."/>
            <person name="Kalinowski J."/>
            <person name="Ruckert C."/>
        </authorList>
    </citation>
    <scope>NUCLEOTIDE SEQUENCE</scope>
    <source>
        <strain evidence="3">CGMCC 1.15152</strain>
    </source>
</reference>
<evidence type="ECO:0000313" key="4">
    <source>
        <dbReference type="Proteomes" id="UP000633205"/>
    </source>
</evidence>
<dbReference type="EMBL" id="BMHO01000001">
    <property type="protein sequence ID" value="GGD26877.1"/>
    <property type="molecule type" value="Genomic_DNA"/>
</dbReference>
<accession>A0A916Y209</accession>
<dbReference type="InterPro" id="IPR025736">
    <property type="entry name" value="PucR_C-HTH_dom"/>
</dbReference>
<comment type="caution">
    <text evidence="3">The sequence shown here is derived from an EMBL/GenBank/DDBJ whole genome shotgun (WGS) entry which is preliminary data.</text>
</comment>
<evidence type="ECO:0000259" key="1">
    <source>
        <dbReference type="Pfam" id="PF13556"/>
    </source>
</evidence>
<name>A0A916Y209_9MICO</name>
<dbReference type="InterPro" id="IPR051448">
    <property type="entry name" value="CdaR-like_regulators"/>
</dbReference>
<feature type="domain" description="RsbT co-antagonist protein RsbRD N-terminal" evidence="2">
    <location>
        <begin position="69"/>
        <end position="188"/>
    </location>
</feature>
<dbReference type="PANTHER" id="PTHR33744">
    <property type="entry name" value="CARBOHYDRATE DIACID REGULATOR"/>
    <property type="match status" value="1"/>
</dbReference>
<dbReference type="Gene3D" id="1.10.10.2840">
    <property type="entry name" value="PucR C-terminal helix-turn-helix domain"/>
    <property type="match status" value="1"/>
</dbReference>
<evidence type="ECO:0000313" key="3">
    <source>
        <dbReference type="EMBL" id="GGD26877.1"/>
    </source>
</evidence>
<dbReference type="InterPro" id="IPR025751">
    <property type="entry name" value="RsbRD_N_dom"/>
</dbReference>
<dbReference type="PANTHER" id="PTHR33744:SF1">
    <property type="entry name" value="DNA-BINDING TRANSCRIPTIONAL ACTIVATOR ADER"/>
    <property type="match status" value="1"/>
</dbReference>
<dbReference type="Pfam" id="PF13556">
    <property type="entry name" value="HTH_30"/>
    <property type="match status" value="1"/>
</dbReference>
<organism evidence="3 4">
    <name type="scientific">Microbacterium faecale</name>
    <dbReference type="NCBI Taxonomy" id="1804630"/>
    <lineage>
        <taxon>Bacteria</taxon>
        <taxon>Bacillati</taxon>
        <taxon>Actinomycetota</taxon>
        <taxon>Actinomycetes</taxon>
        <taxon>Micrococcales</taxon>
        <taxon>Microbacteriaceae</taxon>
        <taxon>Microbacterium</taxon>
    </lineage>
</organism>
<proteinExistence type="predicted"/>
<dbReference type="AlphaFoldDB" id="A0A916Y209"/>
<protein>
    <recommendedName>
        <fullName evidence="5">PucR C-terminal helix-turn-helix domain-containing protein</fullName>
    </recommendedName>
</protein>
<feature type="domain" description="PucR C-terminal helix-turn-helix" evidence="1">
    <location>
        <begin position="367"/>
        <end position="422"/>
    </location>
</feature>
<keyword evidence="4" id="KW-1185">Reference proteome</keyword>